<organism evidence="2">
    <name type="scientific">Arabidopsis lyrata subsp. lyrata</name>
    <name type="common">Lyre-leaved rock-cress</name>
    <dbReference type="NCBI Taxonomy" id="81972"/>
    <lineage>
        <taxon>Eukaryota</taxon>
        <taxon>Viridiplantae</taxon>
        <taxon>Streptophyta</taxon>
        <taxon>Embryophyta</taxon>
        <taxon>Tracheophyta</taxon>
        <taxon>Spermatophyta</taxon>
        <taxon>Magnoliopsida</taxon>
        <taxon>eudicotyledons</taxon>
        <taxon>Gunneridae</taxon>
        <taxon>Pentapetalae</taxon>
        <taxon>rosids</taxon>
        <taxon>malvids</taxon>
        <taxon>Brassicales</taxon>
        <taxon>Brassicaceae</taxon>
        <taxon>Camelineae</taxon>
        <taxon>Arabidopsis</taxon>
    </lineage>
</organism>
<evidence type="ECO:0000313" key="2">
    <source>
        <dbReference type="Proteomes" id="UP000008694"/>
    </source>
</evidence>
<reference evidence="2" key="1">
    <citation type="journal article" date="2011" name="Nat. Genet.">
        <title>The Arabidopsis lyrata genome sequence and the basis of rapid genome size change.</title>
        <authorList>
            <person name="Hu T.T."/>
            <person name="Pattyn P."/>
            <person name="Bakker E.G."/>
            <person name="Cao J."/>
            <person name="Cheng J.-F."/>
            <person name="Clark R.M."/>
            <person name="Fahlgren N."/>
            <person name="Fawcett J.A."/>
            <person name="Grimwood J."/>
            <person name="Gundlach H."/>
            <person name="Haberer G."/>
            <person name="Hollister J.D."/>
            <person name="Ossowski S."/>
            <person name="Ottilar R.P."/>
            <person name="Salamov A.A."/>
            <person name="Schneeberger K."/>
            <person name="Spannagl M."/>
            <person name="Wang X."/>
            <person name="Yang L."/>
            <person name="Nasrallah M.E."/>
            <person name="Bergelson J."/>
            <person name="Carrington J.C."/>
            <person name="Gaut B.S."/>
            <person name="Schmutz J."/>
            <person name="Mayer K.F.X."/>
            <person name="Van de Peer Y."/>
            <person name="Grigoriev I.V."/>
            <person name="Nordborg M."/>
            <person name="Weigel D."/>
            <person name="Guo Y.-L."/>
        </authorList>
    </citation>
    <scope>NUCLEOTIDE SEQUENCE [LARGE SCALE GENOMIC DNA]</scope>
    <source>
        <strain evidence="2">cv. MN47</strain>
    </source>
</reference>
<evidence type="ECO:0000313" key="1">
    <source>
        <dbReference type="EMBL" id="EFH41402.1"/>
    </source>
</evidence>
<keyword evidence="2" id="KW-1185">Reference proteome</keyword>
<dbReference type="Gramene" id="Al_scaffold_0008_92">
    <property type="protein sequence ID" value="Al_scaffold_0008_92"/>
    <property type="gene ID" value="Al_scaffold_0008_92"/>
</dbReference>
<dbReference type="AlphaFoldDB" id="D7MPY2"/>
<dbReference type="Proteomes" id="UP000008694">
    <property type="component" value="Unassembled WGS sequence"/>
</dbReference>
<name>D7MPY2_ARALL</name>
<dbReference type="EMBL" id="GL348720">
    <property type="protein sequence ID" value="EFH41402.1"/>
    <property type="molecule type" value="Genomic_DNA"/>
</dbReference>
<dbReference type="Gene3D" id="1.10.238.10">
    <property type="entry name" value="EF-hand"/>
    <property type="match status" value="2"/>
</dbReference>
<accession>D7MPY2</accession>
<dbReference type="SUPFAM" id="SSF47473">
    <property type="entry name" value="EF-hand"/>
    <property type="match status" value="1"/>
</dbReference>
<protein>
    <submittedName>
        <fullName evidence="1">Predicted protein</fullName>
    </submittedName>
</protein>
<proteinExistence type="predicted"/>
<sequence>MSRKEESKDSLVEIEIAIPRKMKSEACVDKSGTTDYIEYIIATMHRHKLEKEEKLIEAFKFSNKDRSGFCILITVSFFT</sequence>
<dbReference type="eggNOG" id="KOG0032">
    <property type="taxonomic scope" value="Eukaryota"/>
</dbReference>
<dbReference type="InterPro" id="IPR011992">
    <property type="entry name" value="EF-hand-dom_pair"/>
</dbReference>
<dbReference type="HOGENOM" id="CLU_2609321_0_0_1"/>
<dbReference type="STRING" id="81972.D7MPY2"/>
<gene>
    <name evidence="1" type="ORF">ARALYDRAFT_683272</name>
</gene>